<accession>A0A1W1HA53</accession>
<keyword evidence="2" id="KW-1185">Reference proteome</keyword>
<evidence type="ECO:0008006" key="3">
    <source>
        <dbReference type="Google" id="ProtNLM"/>
    </source>
</evidence>
<dbReference type="AlphaFoldDB" id="A0A1W1HA53"/>
<reference evidence="1 2" key="1">
    <citation type="submission" date="2017-03" db="EMBL/GenBank/DDBJ databases">
        <authorList>
            <person name="Afonso C.L."/>
            <person name="Miller P.J."/>
            <person name="Scott M.A."/>
            <person name="Spackman E."/>
            <person name="Goraichik I."/>
            <person name="Dimitrov K.M."/>
            <person name="Suarez D.L."/>
            <person name="Swayne D.E."/>
        </authorList>
    </citation>
    <scope>NUCLEOTIDE SEQUENCE [LARGE SCALE GENOMIC DNA]</scope>
    <source>
        <strain evidence="1">PRJEB14757</strain>
    </source>
</reference>
<dbReference type="OrthoDB" id="5422813at2"/>
<protein>
    <recommendedName>
        <fullName evidence="3">DUF1573 domain-containing protein</fullName>
    </recommendedName>
</protein>
<name>A0A1W1HA53_9BACT</name>
<dbReference type="Proteomes" id="UP000191931">
    <property type="component" value="Unassembled WGS sequence"/>
</dbReference>
<gene>
    <name evidence="1" type="ORF">MTBBW1_1740015</name>
</gene>
<dbReference type="EMBL" id="FWEV01000084">
    <property type="protein sequence ID" value="SLM29285.1"/>
    <property type="molecule type" value="Genomic_DNA"/>
</dbReference>
<proteinExistence type="predicted"/>
<dbReference type="STRING" id="1246637.MTBBW1_1740015"/>
<evidence type="ECO:0000313" key="1">
    <source>
        <dbReference type="EMBL" id="SLM29285.1"/>
    </source>
</evidence>
<sequence>MRIVKYRIVFMLLLCLFVFKIDVSVSTENKYNNVPNIVVLEPQFTFNDVPEGTKLAHDFIIQNKGGAPLFIENVKTA</sequence>
<evidence type="ECO:0000313" key="2">
    <source>
        <dbReference type="Proteomes" id="UP000191931"/>
    </source>
</evidence>
<organism evidence="1 2">
    <name type="scientific">Desulfamplus magnetovallimortis</name>
    <dbReference type="NCBI Taxonomy" id="1246637"/>
    <lineage>
        <taxon>Bacteria</taxon>
        <taxon>Pseudomonadati</taxon>
        <taxon>Thermodesulfobacteriota</taxon>
        <taxon>Desulfobacteria</taxon>
        <taxon>Desulfobacterales</taxon>
        <taxon>Desulfobacteraceae</taxon>
        <taxon>Desulfamplus</taxon>
    </lineage>
</organism>